<feature type="compositionally biased region" description="Basic and acidic residues" evidence="1">
    <location>
        <begin position="41"/>
        <end position="56"/>
    </location>
</feature>
<name>A0ABD2MMG2_9CUCU</name>
<comment type="caution">
    <text evidence="2">The sequence shown here is derived from an EMBL/GenBank/DDBJ whole genome shotgun (WGS) entry which is preliminary data.</text>
</comment>
<evidence type="ECO:0000313" key="2">
    <source>
        <dbReference type="EMBL" id="KAL3267439.1"/>
    </source>
</evidence>
<feature type="compositionally biased region" description="Basic residues" evidence="1">
    <location>
        <begin position="57"/>
        <end position="76"/>
    </location>
</feature>
<evidence type="ECO:0000256" key="1">
    <source>
        <dbReference type="SAM" id="MobiDB-lite"/>
    </source>
</evidence>
<accession>A0ABD2MMG2</accession>
<dbReference type="EMBL" id="JABFTP020000001">
    <property type="protein sequence ID" value="KAL3267439.1"/>
    <property type="molecule type" value="Genomic_DNA"/>
</dbReference>
<keyword evidence="3" id="KW-1185">Reference proteome</keyword>
<gene>
    <name evidence="2" type="ORF">HHI36_011566</name>
</gene>
<organism evidence="2 3">
    <name type="scientific">Cryptolaemus montrouzieri</name>
    <dbReference type="NCBI Taxonomy" id="559131"/>
    <lineage>
        <taxon>Eukaryota</taxon>
        <taxon>Metazoa</taxon>
        <taxon>Ecdysozoa</taxon>
        <taxon>Arthropoda</taxon>
        <taxon>Hexapoda</taxon>
        <taxon>Insecta</taxon>
        <taxon>Pterygota</taxon>
        <taxon>Neoptera</taxon>
        <taxon>Endopterygota</taxon>
        <taxon>Coleoptera</taxon>
        <taxon>Polyphaga</taxon>
        <taxon>Cucujiformia</taxon>
        <taxon>Coccinelloidea</taxon>
        <taxon>Coccinellidae</taxon>
        <taxon>Scymninae</taxon>
        <taxon>Scymnini</taxon>
        <taxon>Cryptolaemus</taxon>
    </lineage>
</organism>
<feature type="region of interest" description="Disordered" evidence="1">
    <location>
        <begin position="41"/>
        <end position="88"/>
    </location>
</feature>
<dbReference type="AlphaFoldDB" id="A0ABD2MMG2"/>
<protein>
    <submittedName>
        <fullName evidence="2">Uncharacterized protein</fullName>
    </submittedName>
</protein>
<dbReference type="Proteomes" id="UP001516400">
    <property type="component" value="Unassembled WGS sequence"/>
</dbReference>
<reference evidence="2 3" key="1">
    <citation type="journal article" date="2021" name="BMC Biol.">
        <title>Horizontally acquired antibacterial genes associated with adaptive radiation of ladybird beetles.</title>
        <authorList>
            <person name="Li H.S."/>
            <person name="Tang X.F."/>
            <person name="Huang Y.H."/>
            <person name="Xu Z.Y."/>
            <person name="Chen M.L."/>
            <person name="Du X.Y."/>
            <person name="Qiu B.Y."/>
            <person name="Chen P.T."/>
            <person name="Zhang W."/>
            <person name="Slipinski A."/>
            <person name="Escalona H.E."/>
            <person name="Waterhouse R.M."/>
            <person name="Zwick A."/>
            <person name="Pang H."/>
        </authorList>
    </citation>
    <scope>NUCLEOTIDE SEQUENCE [LARGE SCALE GENOMIC DNA]</scope>
    <source>
        <strain evidence="2">SYSU2018</strain>
    </source>
</reference>
<proteinExistence type="predicted"/>
<sequence length="142" mass="16390">MKEDVNQIQNKKKYFVTILLQKTPTGMENGDSYVEKLDENLSEEGKTIEPSLDKKNKQTKITKRWQRQPKRQRTHSHRDTSISDMDVPCMNTSKSVTGLKISSICYANVLYKDEYFPGKIENVNGKQYDVSTMTLSTGKSFR</sequence>
<evidence type="ECO:0000313" key="3">
    <source>
        <dbReference type="Proteomes" id="UP001516400"/>
    </source>
</evidence>